<keyword evidence="1" id="KW-0732">Signal</keyword>
<protein>
    <recommendedName>
        <fullName evidence="2">DUF5648 domain-containing protein</fullName>
    </recommendedName>
</protein>
<feature type="signal peptide" evidence="1">
    <location>
        <begin position="1"/>
        <end position="17"/>
    </location>
</feature>
<name>A0AAF3J611_9BILA</name>
<organism evidence="3 4">
    <name type="scientific">Mesorhabditis belari</name>
    <dbReference type="NCBI Taxonomy" id="2138241"/>
    <lineage>
        <taxon>Eukaryota</taxon>
        <taxon>Metazoa</taxon>
        <taxon>Ecdysozoa</taxon>
        <taxon>Nematoda</taxon>
        <taxon>Chromadorea</taxon>
        <taxon>Rhabditida</taxon>
        <taxon>Rhabditina</taxon>
        <taxon>Rhabditomorpha</taxon>
        <taxon>Rhabditoidea</taxon>
        <taxon>Rhabditidae</taxon>
        <taxon>Mesorhabditinae</taxon>
        <taxon>Mesorhabditis</taxon>
    </lineage>
</organism>
<evidence type="ECO:0000259" key="2">
    <source>
        <dbReference type="Pfam" id="PF18885"/>
    </source>
</evidence>
<proteinExistence type="predicted"/>
<evidence type="ECO:0000256" key="1">
    <source>
        <dbReference type="SAM" id="SignalP"/>
    </source>
</evidence>
<keyword evidence="3" id="KW-1185">Reference proteome</keyword>
<evidence type="ECO:0000313" key="4">
    <source>
        <dbReference type="WBParaSite" id="MBELARI_LOCUS1841"/>
    </source>
</evidence>
<reference evidence="4" key="1">
    <citation type="submission" date="2024-02" db="UniProtKB">
        <authorList>
            <consortium name="WormBaseParasite"/>
        </authorList>
    </citation>
    <scope>IDENTIFICATION</scope>
</reference>
<dbReference type="Pfam" id="PF18885">
    <property type="entry name" value="DUF5648"/>
    <property type="match status" value="1"/>
</dbReference>
<dbReference type="InterPro" id="IPR043708">
    <property type="entry name" value="DUF5648"/>
</dbReference>
<accession>A0AAF3J611</accession>
<feature type="domain" description="DUF5648" evidence="2">
    <location>
        <begin position="32"/>
        <end position="156"/>
    </location>
</feature>
<dbReference type="Proteomes" id="UP000887575">
    <property type="component" value="Unassembled WGS sequence"/>
</dbReference>
<evidence type="ECO:0000313" key="3">
    <source>
        <dbReference type="Proteomes" id="UP000887575"/>
    </source>
</evidence>
<dbReference type="WBParaSite" id="MBELARI_LOCUS1841">
    <property type="protein sequence ID" value="MBELARI_LOCUS1841"/>
    <property type="gene ID" value="MBELARI_LOCUS1841"/>
</dbReference>
<sequence length="164" mass="18405">MKSLIDVLIFLPSLAFSFVLIEESCNDLSKLSAVEQENAVNSGYAIEAQMGFIGTSKDCDCPGIVPLYRMWSDSASDHFYTTSVDEMNKAVQDDHYKLEGTMGYCMSAPGSGLLPLYRFWDGKAQDHFYTNNENEKNSVIANLPAYRYEGIQCYVWQSNGNKNC</sequence>
<dbReference type="AlphaFoldDB" id="A0AAF3J611"/>
<feature type="chain" id="PRO_5042046632" description="DUF5648 domain-containing protein" evidence="1">
    <location>
        <begin position="18"/>
        <end position="164"/>
    </location>
</feature>